<comment type="caution">
    <text evidence="2">The sequence shown here is derived from an EMBL/GenBank/DDBJ whole genome shotgun (WGS) entry which is preliminary data.</text>
</comment>
<proteinExistence type="predicted"/>
<evidence type="ECO:0000256" key="1">
    <source>
        <dbReference type="SAM" id="SignalP"/>
    </source>
</evidence>
<protein>
    <submittedName>
        <fullName evidence="2">TonB_C domain-containing protein</fullName>
    </submittedName>
</protein>
<evidence type="ECO:0000313" key="2">
    <source>
        <dbReference type="EMBL" id="CAL2105022.1"/>
    </source>
</evidence>
<evidence type="ECO:0000313" key="3">
    <source>
        <dbReference type="Proteomes" id="UP001497602"/>
    </source>
</evidence>
<dbReference type="RefSeq" id="WP_348705867.1">
    <property type="nucleotide sequence ID" value="NZ_CAXIYA010000036.1"/>
</dbReference>
<keyword evidence="3" id="KW-1185">Reference proteome</keyword>
<reference evidence="2 3" key="1">
    <citation type="submission" date="2024-05" db="EMBL/GenBank/DDBJ databases">
        <authorList>
            <person name="Duchaud E."/>
        </authorList>
    </citation>
    <scope>NUCLEOTIDE SEQUENCE [LARGE SCALE GENOMIC DNA]</scope>
    <source>
        <strain evidence="2">Ena-SAMPLE-TAB-13-05-2024-13:56:06:370-140305</strain>
    </source>
</reference>
<dbReference type="Proteomes" id="UP001497602">
    <property type="component" value="Unassembled WGS sequence"/>
</dbReference>
<dbReference type="EMBL" id="CAXJRC010000003">
    <property type="protein sequence ID" value="CAL2105022.1"/>
    <property type="molecule type" value="Genomic_DNA"/>
</dbReference>
<sequence>MKKLVLLTSLFTTFILSAQGNYETVITEAILNYDSTKIDSIAKTLGYKSGDIIETLVKFGVTHEGKTVNVTAEAPHEAFSKESVKIIEGLSKLDLGITIDKEKPIRLKLPINFQVDAHKQQTN</sequence>
<gene>
    <name evidence="2" type="ORF">T190115A13A_120017</name>
</gene>
<feature type="chain" id="PRO_5045822469" evidence="1">
    <location>
        <begin position="19"/>
        <end position="123"/>
    </location>
</feature>
<organism evidence="2 3">
    <name type="scientific">Tenacibaculum vairaonense</name>
    <dbReference type="NCBI Taxonomy" id="3137860"/>
    <lineage>
        <taxon>Bacteria</taxon>
        <taxon>Pseudomonadati</taxon>
        <taxon>Bacteroidota</taxon>
        <taxon>Flavobacteriia</taxon>
        <taxon>Flavobacteriales</taxon>
        <taxon>Flavobacteriaceae</taxon>
        <taxon>Tenacibaculum</taxon>
    </lineage>
</organism>
<keyword evidence="1" id="KW-0732">Signal</keyword>
<name>A0ABM9PHE2_9FLAO</name>
<feature type="signal peptide" evidence="1">
    <location>
        <begin position="1"/>
        <end position="18"/>
    </location>
</feature>
<accession>A0ABM9PHE2</accession>